<dbReference type="Proteomes" id="UP000276282">
    <property type="component" value="Unassembled WGS sequence"/>
</dbReference>
<keyword evidence="1" id="KW-1133">Transmembrane helix</keyword>
<sequence length="93" mass="10498">MIKKHVFIGFLIGLLANLAGIFFYILLFSKMSLEDTLQHSLQNDYLGKIIALGAILNFFPFFVFIKKNQIYKARGVLLATVLMAVVIAVTKFI</sequence>
<feature type="transmembrane region" description="Helical" evidence="1">
    <location>
        <begin position="76"/>
        <end position="92"/>
    </location>
</feature>
<feature type="transmembrane region" description="Helical" evidence="1">
    <location>
        <begin position="7"/>
        <end position="25"/>
    </location>
</feature>
<organism evidence="2 3">
    <name type="scientific">Gillisia mitskevichiae</name>
    <dbReference type="NCBI Taxonomy" id="270921"/>
    <lineage>
        <taxon>Bacteria</taxon>
        <taxon>Pseudomonadati</taxon>
        <taxon>Bacteroidota</taxon>
        <taxon>Flavobacteriia</taxon>
        <taxon>Flavobacteriales</taxon>
        <taxon>Flavobacteriaceae</taxon>
        <taxon>Gillisia</taxon>
    </lineage>
</organism>
<evidence type="ECO:0000256" key="1">
    <source>
        <dbReference type="SAM" id="Phobius"/>
    </source>
</evidence>
<feature type="transmembrane region" description="Helical" evidence="1">
    <location>
        <begin position="45"/>
        <end position="64"/>
    </location>
</feature>
<protein>
    <submittedName>
        <fullName evidence="2">Uncharacterized protein</fullName>
    </submittedName>
</protein>
<dbReference type="AlphaFoldDB" id="A0A495PV74"/>
<evidence type="ECO:0000313" key="2">
    <source>
        <dbReference type="EMBL" id="RKS55084.1"/>
    </source>
</evidence>
<comment type="caution">
    <text evidence="2">The sequence shown here is derived from an EMBL/GenBank/DDBJ whole genome shotgun (WGS) entry which is preliminary data.</text>
</comment>
<keyword evidence="1" id="KW-0812">Transmembrane</keyword>
<reference evidence="2 3" key="1">
    <citation type="submission" date="2018-10" db="EMBL/GenBank/DDBJ databases">
        <title>Genomic Encyclopedia of Archaeal and Bacterial Type Strains, Phase II (KMG-II): from individual species to whole genera.</title>
        <authorList>
            <person name="Goeker M."/>
        </authorList>
    </citation>
    <scope>NUCLEOTIDE SEQUENCE [LARGE SCALE GENOMIC DNA]</scope>
    <source>
        <strain evidence="2 3">DSM 19839</strain>
    </source>
</reference>
<dbReference type="OrthoDB" id="1362378at2"/>
<proteinExistence type="predicted"/>
<dbReference type="EMBL" id="RBLG01000001">
    <property type="protein sequence ID" value="RKS55084.1"/>
    <property type="molecule type" value="Genomic_DNA"/>
</dbReference>
<keyword evidence="3" id="KW-1185">Reference proteome</keyword>
<gene>
    <name evidence="2" type="ORF">BC962_0039</name>
</gene>
<name>A0A495PV74_9FLAO</name>
<dbReference type="RefSeq" id="WP_121343922.1">
    <property type="nucleotide sequence ID" value="NZ_RBLG01000001.1"/>
</dbReference>
<evidence type="ECO:0000313" key="3">
    <source>
        <dbReference type="Proteomes" id="UP000276282"/>
    </source>
</evidence>
<accession>A0A495PV74</accession>
<keyword evidence="1" id="KW-0472">Membrane</keyword>